<dbReference type="AlphaFoldDB" id="A0AA97CY28"/>
<protein>
    <recommendedName>
        <fullName evidence="3">DUF5313 domain-containing protein</fullName>
    </recommendedName>
</protein>
<dbReference type="EMBL" id="CP128986">
    <property type="protein sequence ID" value="WOC13156.1"/>
    <property type="molecule type" value="Genomic_DNA"/>
</dbReference>
<keyword evidence="1" id="KW-0472">Membrane</keyword>
<organism evidence="2">
    <name type="scientific">Gordonia sp. MP11Mi</name>
    <dbReference type="NCBI Taxonomy" id="3022769"/>
    <lineage>
        <taxon>Bacteria</taxon>
        <taxon>Bacillati</taxon>
        <taxon>Actinomycetota</taxon>
        <taxon>Actinomycetes</taxon>
        <taxon>Mycobacteriales</taxon>
        <taxon>Gordoniaceae</taxon>
        <taxon>Gordonia</taxon>
    </lineage>
</organism>
<keyword evidence="1" id="KW-0812">Transmembrane</keyword>
<evidence type="ECO:0000256" key="1">
    <source>
        <dbReference type="SAM" id="Phobius"/>
    </source>
</evidence>
<feature type="transmembrane region" description="Helical" evidence="1">
    <location>
        <begin position="44"/>
        <end position="62"/>
    </location>
</feature>
<keyword evidence="1" id="KW-1133">Transmembrane helix</keyword>
<dbReference type="Pfam" id="PF17240">
    <property type="entry name" value="DUF5313"/>
    <property type="match status" value="1"/>
</dbReference>
<reference evidence="2" key="1">
    <citation type="submission" date="2023-06" db="EMBL/GenBank/DDBJ databases">
        <title>Gordonia sp. nov. and Pseudochrobactrum sp. nov., two species isolated from the burying beetle Nicrophorus vespilloides.</title>
        <authorList>
            <person name="Poehlein A."/>
            <person name="Guzman J."/>
            <person name="Daniel R."/>
            <person name="Vilcinskas A."/>
        </authorList>
    </citation>
    <scope>NUCLEOTIDE SEQUENCE</scope>
    <source>
        <strain evidence="2">MP11Mi</strain>
    </source>
</reference>
<proteinExistence type="predicted"/>
<dbReference type="InterPro" id="IPR035197">
    <property type="entry name" value="DUF5313"/>
</dbReference>
<sequence>MADMSDTRPGPLRKIGYLLGRPLPASMRDWVREDLTGPGHVRRYLIRGLIPVIPLLVAFAFIPGELWIRGGMMLLIIIPFLYFQIALIRVYRRHLLVNNGLDASLVDAVKIKRADEVAEEYRSRFR</sequence>
<evidence type="ECO:0008006" key="3">
    <source>
        <dbReference type="Google" id="ProtNLM"/>
    </source>
</evidence>
<evidence type="ECO:0000313" key="2">
    <source>
        <dbReference type="EMBL" id="WOC13156.1"/>
    </source>
</evidence>
<feature type="transmembrane region" description="Helical" evidence="1">
    <location>
        <begin position="68"/>
        <end position="88"/>
    </location>
</feature>
<name>A0AA97CY28_9ACTN</name>
<gene>
    <name evidence="2" type="ORF">MP11Mi_22530</name>
</gene>
<accession>A0AA97CY28</accession>